<evidence type="ECO:0008006" key="4">
    <source>
        <dbReference type="Google" id="ProtNLM"/>
    </source>
</evidence>
<sequence length="174" mass="18403" precursor="true">MSRCSALALLLVALTGIPACATKVSNTVIGDGPLPLVAGEDALTAQRRDCPATIAVIDESVKSPPLTGIGNQVVRSVALELLEGLGPEITESQGESDLQVVVKRAYVHNLASSKSAVVVLSVTNRETAESTVYRGRSVGVNWWGTQREYLEGLKLAMQEALGPVTYQLQRICAS</sequence>
<dbReference type="KEGG" id="micc:AUP74_01647"/>
<reference evidence="3" key="1">
    <citation type="submission" date="2016-01" db="EMBL/GenBank/DDBJ databases">
        <title>Complete genome sequence of Microbulbifer sp. CCB-MM1, a halophile isolated from Matang Mangrove Forest, Perak.</title>
        <authorList>
            <person name="Moh T.H."/>
            <person name="Dinesh B."/>
            <person name="Lau N.-S."/>
            <person name="Go F."/>
            <person name="Alexander Chong S.-C."/>
        </authorList>
    </citation>
    <scope>NUCLEOTIDE SEQUENCE [LARGE SCALE GENOMIC DNA]</scope>
    <source>
        <strain evidence="3">CCB-MM1</strain>
    </source>
</reference>
<dbReference type="EMBL" id="CP014143">
    <property type="protein sequence ID" value="AOS97080.1"/>
    <property type="molecule type" value="Genomic_DNA"/>
</dbReference>
<gene>
    <name evidence="2" type="ORF">AUP74_01647</name>
</gene>
<accession>A0A1C9W7H4</accession>
<proteinExistence type="predicted"/>
<dbReference type="AlphaFoldDB" id="A0A1C9W7H4"/>
<feature type="chain" id="PRO_5008895528" description="Lipoprotein" evidence="1">
    <location>
        <begin position="22"/>
        <end position="174"/>
    </location>
</feature>
<keyword evidence="1" id="KW-0732">Signal</keyword>
<dbReference type="RefSeq" id="WP_069947146.1">
    <property type="nucleotide sequence ID" value="NZ_CP014143.1"/>
</dbReference>
<dbReference type="OrthoDB" id="9908129at2"/>
<organism evidence="2 3">
    <name type="scientific">Microbulbifer aggregans</name>
    <dbReference type="NCBI Taxonomy" id="1769779"/>
    <lineage>
        <taxon>Bacteria</taxon>
        <taxon>Pseudomonadati</taxon>
        <taxon>Pseudomonadota</taxon>
        <taxon>Gammaproteobacteria</taxon>
        <taxon>Cellvibrionales</taxon>
        <taxon>Microbulbiferaceae</taxon>
        <taxon>Microbulbifer</taxon>
    </lineage>
</organism>
<name>A0A1C9W7H4_9GAMM</name>
<protein>
    <recommendedName>
        <fullName evidence="4">Lipoprotein</fullName>
    </recommendedName>
</protein>
<feature type="signal peptide" evidence="1">
    <location>
        <begin position="1"/>
        <end position="21"/>
    </location>
</feature>
<evidence type="ECO:0000256" key="1">
    <source>
        <dbReference type="SAM" id="SignalP"/>
    </source>
</evidence>
<evidence type="ECO:0000313" key="3">
    <source>
        <dbReference type="Proteomes" id="UP000095672"/>
    </source>
</evidence>
<dbReference type="Proteomes" id="UP000095672">
    <property type="component" value="Chromosome"/>
</dbReference>
<evidence type="ECO:0000313" key="2">
    <source>
        <dbReference type="EMBL" id="AOS97080.1"/>
    </source>
</evidence>
<keyword evidence="3" id="KW-1185">Reference proteome</keyword>